<feature type="transmembrane region" description="Helical" evidence="1">
    <location>
        <begin position="58"/>
        <end position="76"/>
    </location>
</feature>
<name>A0A2M9EZE0_9BACL</name>
<gene>
    <name evidence="2" type="ORF">CQS04_05335</name>
</gene>
<keyword evidence="1" id="KW-0472">Membrane</keyword>
<keyword evidence="1" id="KW-0812">Transmembrane</keyword>
<dbReference type="OrthoDB" id="9831515at2"/>
<organism evidence="2 3">
    <name type="scientific">Chryseomicrobium excrementi</name>
    <dbReference type="NCBI Taxonomy" id="2041346"/>
    <lineage>
        <taxon>Bacteria</taxon>
        <taxon>Bacillati</taxon>
        <taxon>Bacillota</taxon>
        <taxon>Bacilli</taxon>
        <taxon>Bacillales</taxon>
        <taxon>Caryophanaceae</taxon>
        <taxon>Chryseomicrobium</taxon>
    </lineage>
</organism>
<evidence type="ECO:0000313" key="2">
    <source>
        <dbReference type="EMBL" id="PJK16581.1"/>
    </source>
</evidence>
<keyword evidence="1" id="KW-1133">Transmembrane helix</keyword>
<accession>A0A2M9EZE0</accession>
<comment type="caution">
    <text evidence="2">The sequence shown here is derived from an EMBL/GenBank/DDBJ whole genome shotgun (WGS) entry which is preliminary data.</text>
</comment>
<feature type="transmembrane region" description="Helical" evidence="1">
    <location>
        <begin position="6"/>
        <end position="26"/>
    </location>
</feature>
<reference evidence="2 3" key="1">
    <citation type="submission" date="2017-10" db="EMBL/GenBank/DDBJ databases">
        <title>Draft genome of Chryseomicrobium casticus sp. nov.</title>
        <authorList>
            <person name="Chakraborty R."/>
            <person name="Saha T."/>
        </authorList>
    </citation>
    <scope>NUCLEOTIDE SEQUENCE [LARGE SCALE GENOMIC DNA]</scope>
    <source>
        <strain evidence="2 3">ET03</strain>
    </source>
</reference>
<evidence type="ECO:0000256" key="1">
    <source>
        <dbReference type="SAM" id="Phobius"/>
    </source>
</evidence>
<dbReference type="Proteomes" id="UP000228680">
    <property type="component" value="Unassembled WGS sequence"/>
</dbReference>
<sequence>MSEKSVGIGISIILFTTVVYIEFAVYKGLMSTTLLTVFSIFQYHFYTTFFVNGQKLRYFSFLALFAGTLFLCLPSMTEELAQERIKQEYGAEVVGREVVLTDASAWNIFVTQNALFYDTKTKDGEMGRFFVNLENGVILKVDEE</sequence>
<feature type="transmembrane region" description="Helical" evidence="1">
    <location>
        <begin position="33"/>
        <end position="52"/>
    </location>
</feature>
<dbReference type="RefSeq" id="WP_100353146.1">
    <property type="nucleotide sequence ID" value="NZ_PCGR01000002.1"/>
</dbReference>
<dbReference type="AlphaFoldDB" id="A0A2M9EZE0"/>
<protein>
    <submittedName>
        <fullName evidence="2">Uncharacterized protein</fullName>
    </submittedName>
</protein>
<dbReference type="EMBL" id="PCGR01000002">
    <property type="protein sequence ID" value="PJK16581.1"/>
    <property type="molecule type" value="Genomic_DNA"/>
</dbReference>
<evidence type="ECO:0000313" key="3">
    <source>
        <dbReference type="Proteomes" id="UP000228680"/>
    </source>
</evidence>
<proteinExistence type="predicted"/>
<keyword evidence="3" id="KW-1185">Reference proteome</keyword>